<evidence type="ECO:0000256" key="1">
    <source>
        <dbReference type="ARBA" id="ARBA00004613"/>
    </source>
</evidence>
<dbReference type="SUPFAM" id="SSF48113">
    <property type="entry name" value="Heme-dependent peroxidases"/>
    <property type="match status" value="1"/>
</dbReference>
<dbReference type="Pfam" id="PF03098">
    <property type="entry name" value="An_peroxidase"/>
    <property type="match status" value="1"/>
</dbReference>
<dbReference type="GO" id="GO:0006979">
    <property type="term" value="P:response to oxidative stress"/>
    <property type="evidence" value="ECO:0007669"/>
    <property type="project" value="InterPro"/>
</dbReference>
<dbReference type="PANTHER" id="PTHR11475:SF4">
    <property type="entry name" value="CHORION PEROXIDASE"/>
    <property type="match status" value="1"/>
</dbReference>
<accession>A0A913YBY4</accession>
<proteinExistence type="predicted"/>
<keyword evidence="2" id="KW-0964">Secreted</keyword>
<dbReference type="PANTHER" id="PTHR11475">
    <property type="entry name" value="OXIDASE/PEROXIDASE"/>
    <property type="match status" value="1"/>
</dbReference>
<evidence type="ECO:0000256" key="2">
    <source>
        <dbReference type="ARBA" id="ARBA00022525"/>
    </source>
</evidence>
<evidence type="ECO:0000313" key="5">
    <source>
        <dbReference type="Proteomes" id="UP000887567"/>
    </source>
</evidence>
<dbReference type="InterPro" id="IPR019791">
    <property type="entry name" value="Haem_peroxidase_animal"/>
</dbReference>
<keyword evidence="3" id="KW-0325">Glycoprotein</keyword>
<dbReference type="KEGG" id="epa:110231190"/>
<dbReference type="GO" id="GO:0020037">
    <property type="term" value="F:heme binding"/>
    <property type="evidence" value="ECO:0007669"/>
    <property type="project" value="InterPro"/>
</dbReference>
<dbReference type="Proteomes" id="UP000887567">
    <property type="component" value="Unplaced"/>
</dbReference>
<dbReference type="GO" id="GO:0004601">
    <property type="term" value="F:peroxidase activity"/>
    <property type="evidence" value="ECO:0007669"/>
    <property type="project" value="InterPro"/>
</dbReference>
<sequence length="133" mass="15394">MEDLSRDFQAAYEDKFDVPPGTCTVQERISNICRYPDEMNGYGSNRPSPRNVSNVLFHQIEPIISSRKLSDMHAHFGQFLTHDIDFSSPLPRFEFESTLNSVWMPISVPKGDVHFDRRDTGKEYLSFVRSTFN</sequence>
<keyword evidence="5" id="KW-1185">Reference proteome</keyword>
<dbReference type="OrthoDB" id="6019201at2759"/>
<dbReference type="Gene3D" id="1.10.640.10">
    <property type="entry name" value="Haem peroxidase domain superfamily, animal type"/>
    <property type="match status" value="1"/>
</dbReference>
<dbReference type="GeneID" id="110231190"/>
<dbReference type="AlphaFoldDB" id="A0A913YBY4"/>
<dbReference type="GO" id="GO:0005576">
    <property type="term" value="C:extracellular region"/>
    <property type="evidence" value="ECO:0007669"/>
    <property type="project" value="UniProtKB-SubCell"/>
</dbReference>
<evidence type="ECO:0008006" key="6">
    <source>
        <dbReference type="Google" id="ProtNLM"/>
    </source>
</evidence>
<evidence type="ECO:0000256" key="3">
    <source>
        <dbReference type="ARBA" id="ARBA00023180"/>
    </source>
</evidence>
<dbReference type="EnsemblMetazoa" id="XM_028656692.1">
    <property type="protein sequence ID" value="XP_028512493.1"/>
    <property type="gene ID" value="LOC110231190"/>
</dbReference>
<organism evidence="4 5">
    <name type="scientific">Exaiptasia diaphana</name>
    <name type="common">Tropical sea anemone</name>
    <name type="synonym">Aiptasia pulchella</name>
    <dbReference type="NCBI Taxonomy" id="2652724"/>
    <lineage>
        <taxon>Eukaryota</taxon>
        <taxon>Metazoa</taxon>
        <taxon>Cnidaria</taxon>
        <taxon>Anthozoa</taxon>
        <taxon>Hexacorallia</taxon>
        <taxon>Actiniaria</taxon>
        <taxon>Aiptasiidae</taxon>
        <taxon>Exaiptasia</taxon>
    </lineage>
</organism>
<comment type="subcellular location">
    <subcellularLocation>
        <location evidence="1">Secreted</location>
    </subcellularLocation>
</comment>
<dbReference type="PROSITE" id="PS50292">
    <property type="entry name" value="PEROXIDASE_3"/>
    <property type="match status" value="1"/>
</dbReference>
<dbReference type="RefSeq" id="XP_028512493.1">
    <property type="nucleotide sequence ID" value="XM_028656692.1"/>
</dbReference>
<reference evidence="4" key="1">
    <citation type="submission" date="2022-11" db="UniProtKB">
        <authorList>
            <consortium name="EnsemblMetazoa"/>
        </authorList>
    </citation>
    <scope>IDENTIFICATION</scope>
</reference>
<protein>
    <recommendedName>
        <fullName evidence="6">Peroxidase</fullName>
    </recommendedName>
</protein>
<dbReference type="InterPro" id="IPR010255">
    <property type="entry name" value="Haem_peroxidase_sf"/>
</dbReference>
<name>A0A913YBY4_EXADI</name>
<dbReference type="InterPro" id="IPR037120">
    <property type="entry name" value="Haem_peroxidase_sf_animal"/>
</dbReference>
<evidence type="ECO:0000313" key="4">
    <source>
        <dbReference type="EnsemblMetazoa" id="XP_028512493.1"/>
    </source>
</evidence>